<dbReference type="AlphaFoldDB" id="A0A0B7BZ38"/>
<protein>
    <submittedName>
        <fullName evidence="1">Uncharacterized protein</fullName>
    </submittedName>
</protein>
<accession>A0A0B7BZ38</accession>
<dbReference type="EMBL" id="HACG01050776">
    <property type="protein sequence ID" value="CEK97641.1"/>
    <property type="molecule type" value="Transcribed_RNA"/>
</dbReference>
<evidence type="ECO:0000313" key="1">
    <source>
        <dbReference type="EMBL" id="CEK97641.1"/>
    </source>
</evidence>
<proteinExistence type="predicted"/>
<reference evidence="1" key="1">
    <citation type="submission" date="2014-12" db="EMBL/GenBank/DDBJ databases">
        <title>Insight into the proteome of Arion vulgaris.</title>
        <authorList>
            <person name="Aradska J."/>
            <person name="Bulat T."/>
            <person name="Smidak R."/>
            <person name="Sarate P."/>
            <person name="Gangsoo J."/>
            <person name="Sialana F."/>
            <person name="Bilban M."/>
            <person name="Lubec G."/>
        </authorList>
    </citation>
    <scope>NUCLEOTIDE SEQUENCE</scope>
    <source>
        <tissue evidence="1">Skin</tissue>
    </source>
</reference>
<organism evidence="1">
    <name type="scientific">Arion vulgaris</name>
    <dbReference type="NCBI Taxonomy" id="1028688"/>
    <lineage>
        <taxon>Eukaryota</taxon>
        <taxon>Metazoa</taxon>
        <taxon>Spiralia</taxon>
        <taxon>Lophotrochozoa</taxon>
        <taxon>Mollusca</taxon>
        <taxon>Gastropoda</taxon>
        <taxon>Heterobranchia</taxon>
        <taxon>Euthyneura</taxon>
        <taxon>Panpulmonata</taxon>
        <taxon>Eupulmonata</taxon>
        <taxon>Stylommatophora</taxon>
        <taxon>Helicina</taxon>
        <taxon>Arionoidea</taxon>
        <taxon>Arionidae</taxon>
        <taxon>Arion</taxon>
    </lineage>
</organism>
<sequence length="57" mass="6761">MLGLYTDSGLPSQMNFHVEPESRPWNAYFRTFQLTMPQDDIYSQKARAEVEHMRLLL</sequence>
<gene>
    <name evidence="1" type="primary">ORF216455</name>
</gene>
<name>A0A0B7BZ38_9EUPU</name>